<dbReference type="EMBL" id="BOOJ01000029">
    <property type="protein sequence ID" value="GIH92878.1"/>
    <property type="molecule type" value="Genomic_DNA"/>
</dbReference>
<dbReference type="Proteomes" id="UP000619788">
    <property type="component" value="Unassembled WGS sequence"/>
</dbReference>
<evidence type="ECO:0000313" key="2">
    <source>
        <dbReference type="Proteomes" id="UP000619788"/>
    </source>
</evidence>
<proteinExistence type="predicted"/>
<sequence length="93" mass="10212">MQLHEHTSGIIIALVGAAHPVGQHHPGMPHRGDCLADLRSQRPGPFDLHWRRISAHPFSVCRVGGYGPGRPWREVAFDHGLLSIAATVDPWAK</sequence>
<comment type="caution">
    <text evidence="1">The sequence shown here is derived from an EMBL/GenBank/DDBJ whole genome shotgun (WGS) entry which is preliminary data.</text>
</comment>
<organism evidence="1 2">
    <name type="scientific">Planobispora siamensis</name>
    <dbReference type="NCBI Taxonomy" id="936338"/>
    <lineage>
        <taxon>Bacteria</taxon>
        <taxon>Bacillati</taxon>
        <taxon>Actinomycetota</taxon>
        <taxon>Actinomycetes</taxon>
        <taxon>Streptosporangiales</taxon>
        <taxon>Streptosporangiaceae</taxon>
        <taxon>Planobispora</taxon>
    </lineage>
</organism>
<dbReference type="AlphaFoldDB" id="A0A8J3SNL2"/>
<protein>
    <submittedName>
        <fullName evidence="1">Uncharacterized protein</fullName>
    </submittedName>
</protein>
<accession>A0A8J3SNL2</accession>
<reference evidence="1 2" key="1">
    <citation type="submission" date="2021-01" db="EMBL/GenBank/DDBJ databases">
        <title>Whole genome shotgun sequence of Planobispora siamensis NBRC 107568.</title>
        <authorList>
            <person name="Komaki H."/>
            <person name="Tamura T."/>
        </authorList>
    </citation>
    <scope>NUCLEOTIDE SEQUENCE [LARGE SCALE GENOMIC DNA]</scope>
    <source>
        <strain evidence="1 2">NBRC 107568</strain>
    </source>
</reference>
<gene>
    <name evidence="1" type="ORF">Psi01_35080</name>
</gene>
<keyword evidence="2" id="KW-1185">Reference proteome</keyword>
<name>A0A8J3SNL2_9ACTN</name>
<evidence type="ECO:0000313" key="1">
    <source>
        <dbReference type="EMBL" id="GIH92878.1"/>
    </source>
</evidence>